<evidence type="ECO:0000313" key="14">
    <source>
        <dbReference type="Proteomes" id="UP001168528"/>
    </source>
</evidence>
<keyword evidence="9 11" id="KW-0472">Membrane</keyword>
<evidence type="ECO:0000256" key="11">
    <source>
        <dbReference type="SAM" id="Phobius"/>
    </source>
</evidence>
<feature type="domain" description="Cation efflux protein transmembrane" evidence="12">
    <location>
        <begin position="105"/>
        <end position="213"/>
    </location>
</feature>
<protein>
    <submittedName>
        <fullName evidence="13">Cation transporter</fullName>
    </submittedName>
</protein>
<dbReference type="Pfam" id="PF01545">
    <property type="entry name" value="Cation_efflux"/>
    <property type="match status" value="1"/>
</dbReference>
<dbReference type="InterPro" id="IPR058533">
    <property type="entry name" value="Cation_efflux_TM"/>
</dbReference>
<name>A0ABT8RCM6_9BACT</name>
<proteinExistence type="inferred from homology"/>
<dbReference type="SUPFAM" id="SSF161111">
    <property type="entry name" value="Cation efflux protein transmembrane domain-like"/>
    <property type="match status" value="1"/>
</dbReference>
<feature type="transmembrane region" description="Helical" evidence="11">
    <location>
        <begin position="56"/>
        <end position="80"/>
    </location>
</feature>
<evidence type="ECO:0000256" key="7">
    <source>
        <dbReference type="ARBA" id="ARBA00022989"/>
    </source>
</evidence>
<dbReference type="InterPro" id="IPR026765">
    <property type="entry name" value="Tmem163"/>
</dbReference>
<evidence type="ECO:0000256" key="3">
    <source>
        <dbReference type="ARBA" id="ARBA00008731"/>
    </source>
</evidence>
<dbReference type="RefSeq" id="WP_302040659.1">
    <property type="nucleotide sequence ID" value="NZ_JAUKPO010000023.1"/>
</dbReference>
<evidence type="ECO:0000256" key="1">
    <source>
        <dbReference type="ARBA" id="ARBA00004146"/>
    </source>
</evidence>
<feature type="transmembrane region" description="Helical" evidence="11">
    <location>
        <begin position="167"/>
        <end position="189"/>
    </location>
</feature>
<feature type="transmembrane region" description="Helical" evidence="11">
    <location>
        <begin position="28"/>
        <end position="50"/>
    </location>
</feature>
<evidence type="ECO:0000256" key="2">
    <source>
        <dbReference type="ARBA" id="ARBA00004644"/>
    </source>
</evidence>
<dbReference type="Proteomes" id="UP001168528">
    <property type="component" value="Unassembled WGS sequence"/>
</dbReference>
<keyword evidence="4 11" id="KW-0812">Transmembrane</keyword>
<evidence type="ECO:0000256" key="5">
    <source>
        <dbReference type="ARBA" id="ARBA00022753"/>
    </source>
</evidence>
<keyword evidence="6" id="KW-0862">Zinc</keyword>
<dbReference type="PANTHER" id="PTHR31937:SF2">
    <property type="entry name" value="TRANSMEMBRANE PROTEIN 163"/>
    <property type="match status" value="1"/>
</dbReference>
<dbReference type="Gene3D" id="1.20.1510.10">
    <property type="entry name" value="Cation efflux protein transmembrane domain"/>
    <property type="match status" value="1"/>
</dbReference>
<keyword evidence="14" id="KW-1185">Reference proteome</keyword>
<feature type="transmembrane region" description="Helical" evidence="11">
    <location>
        <begin position="92"/>
        <end position="118"/>
    </location>
</feature>
<dbReference type="EMBL" id="JAUKPO010000023">
    <property type="protein sequence ID" value="MDO1449856.1"/>
    <property type="molecule type" value="Genomic_DNA"/>
</dbReference>
<keyword evidence="10" id="KW-0968">Cytoplasmic vesicle</keyword>
<evidence type="ECO:0000256" key="8">
    <source>
        <dbReference type="ARBA" id="ARBA00023018"/>
    </source>
</evidence>
<evidence type="ECO:0000259" key="12">
    <source>
        <dbReference type="Pfam" id="PF01545"/>
    </source>
</evidence>
<keyword evidence="7 11" id="KW-1133">Transmembrane helix</keyword>
<evidence type="ECO:0000313" key="13">
    <source>
        <dbReference type="EMBL" id="MDO1449856.1"/>
    </source>
</evidence>
<gene>
    <name evidence="13" type="ORF">Q0590_26490</name>
</gene>
<keyword evidence="8" id="KW-0770">Synapse</keyword>
<dbReference type="PANTHER" id="PTHR31937">
    <property type="entry name" value="TRANSMEMBRANE PROTEIN 163"/>
    <property type="match status" value="1"/>
</dbReference>
<comment type="subcellular location">
    <subcellularLocation>
        <location evidence="2">Cytoplasmic vesicle</location>
        <location evidence="2">Secretory vesicle</location>
        <location evidence="2">Synaptic vesicle membrane</location>
        <topology evidence="2">Multi-pass membrane protein</topology>
    </subcellularLocation>
    <subcellularLocation>
        <location evidence="1">Early endosome membrane</location>
    </subcellularLocation>
</comment>
<comment type="similarity">
    <text evidence="3">Belongs to the TMEM163 family.</text>
</comment>
<evidence type="ECO:0000256" key="6">
    <source>
        <dbReference type="ARBA" id="ARBA00022833"/>
    </source>
</evidence>
<evidence type="ECO:0000256" key="4">
    <source>
        <dbReference type="ARBA" id="ARBA00022692"/>
    </source>
</evidence>
<sequence>MRGSLPSQPAGHTLELSQKEEKALYRKVFRLSMITFLYKLTEGIVSVYIAGDTNHLVLFGFGIHSGIGILTALGIGYMALCQEKGLHQQANYFLYCMLRTAGIGFYFVSARLLTSIIWYNSSNQKPETTIPGIYISIVSAAIVFFLYRYKASLGYRLSSQFLLNDAYATRGSIQMSGVLLFSSILYAFYTHDFIDVIGRAGLTFFTIMEGNNYMRQSRELVQ</sequence>
<evidence type="ECO:0000256" key="9">
    <source>
        <dbReference type="ARBA" id="ARBA00023136"/>
    </source>
</evidence>
<accession>A0ABT8RCM6</accession>
<reference evidence="13" key="1">
    <citation type="submission" date="2023-07" db="EMBL/GenBank/DDBJ databases">
        <title>The genome sequence of Rhodocytophaga aerolata KACC 12507.</title>
        <authorList>
            <person name="Zhang X."/>
        </authorList>
    </citation>
    <scope>NUCLEOTIDE SEQUENCE</scope>
    <source>
        <strain evidence="13">KACC 12507</strain>
    </source>
</reference>
<organism evidence="13 14">
    <name type="scientific">Rhodocytophaga aerolata</name>
    <dbReference type="NCBI Taxonomy" id="455078"/>
    <lineage>
        <taxon>Bacteria</taxon>
        <taxon>Pseudomonadati</taxon>
        <taxon>Bacteroidota</taxon>
        <taxon>Cytophagia</taxon>
        <taxon>Cytophagales</taxon>
        <taxon>Rhodocytophagaceae</taxon>
        <taxon>Rhodocytophaga</taxon>
    </lineage>
</organism>
<keyword evidence="5" id="KW-0967">Endosome</keyword>
<comment type="caution">
    <text evidence="13">The sequence shown here is derived from an EMBL/GenBank/DDBJ whole genome shotgun (WGS) entry which is preliminary data.</text>
</comment>
<dbReference type="InterPro" id="IPR027469">
    <property type="entry name" value="Cation_efflux_TMD_sf"/>
</dbReference>
<evidence type="ECO:0000256" key="10">
    <source>
        <dbReference type="ARBA" id="ARBA00023329"/>
    </source>
</evidence>
<feature type="transmembrane region" description="Helical" evidence="11">
    <location>
        <begin position="130"/>
        <end position="147"/>
    </location>
</feature>